<keyword evidence="1 3" id="KW-0808">Transferase</keyword>
<dbReference type="InterPro" id="IPR002882">
    <property type="entry name" value="CofD"/>
</dbReference>
<dbReference type="GO" id="GO:0043743">
    <property type="term" value="F:LPPG:FO 2-phospho-L-lactate transferase activity"/>
    <property type="evidence" value="ECO:0007669"/>
    <property type="project" value="UniProtKB-EC"/>
</dbReference>
<dbReference type="Proteomes" id="UP000680656">
    <property type="component" value="Chromosome"/>
</dbReference>
<organism evidence="4 5">
    <name type="scientific">Methanospirillum purgamenti</name>
    <dbReference type="NCBI Taxonomy" id="2834276"/>
    <lineage>
        <taxon>Archaea</taxon>
        <taxon>Methanobacteriati</taxon>
        <taxon>Methanobacteriota</taxon>
        <taxon>Stenosarchaea group</taxon>
        <taxon>Methanomicrobia</taxon>
        <taxon>Methanomicrobiales</taxon>
        <taxon>Methanospirillaceae</taxon>
        <taxon>Methanospirillum</taxon>
    </lineage>
</organism>
<accession>A0A8E7B237</accession>
<dbReference type="GO" id="GO:0000287">
    <property type="term" value="F:magnesium ion binding"/>
    <property type="evidence" value="ECO:0007669"/>
    <property type="project" value="InterPro"/>
</dbReference>
<dbReference type="PANTHER" id="PTHR43007">
    <property type="entry name" value="2-PHOSPHO-L-LACTATE TRANSFERASE"/>
    <property type="match status" value="1"/>
</dbReference>
<reference evidence="4 5" key="1">
    <citation type="submission" date="2021-05" db="EMBL/GenBank/DDBJ databases">
        <title>A novel Methanospirillum isolate from a pyrite-forming mixed culture.</title>
        <authorList>
            <person name="Bunk B."/>
            <person name="Sproer C."/>
            <person name="Spring S."/>
            <person name="Pester M."/>
        </authorList>
    </citation>
    <scope>NUCLEOTIDE SEQUENCE [LARGE SCALE GENOMIC DNA]</scope>
    <source>
        <strain evidence="4 5">J.3.6.1-F.2.7.3</strain>
    </source>
</reference>
<comment type="caution">
    <text evidence="3">Lacks conserved residue(s) required for the propagation of feature annotation.</text>
</comment>
<name>A0A8E7B237_9EURY</name>
<dbReference type="GO" id="GO:0052645">
    <property type="term" value="P:F420-0 metabolic process"/>
    <property type="evidence" value="ECO:0007669"/>
    <property type="project" value="UniProtKB-UniRule"/>
</dbReference>
<comment type="subunit">
    <text evidence="3">Homodimer.</text>
</comment>
<evidence type="ECO:0000313" key="4">
    <source>
        <dbReference type="EMBL" id="QVV88941.1"/>
    </source>
</evidence>
<comment type="pathway">
    <text evidence="3">Cofactor biosynthesis; coenzyme F420 biosynthesis.</text>
</comment>
<dbReference type="PANTHER" id="PTHR43007:SF1">
    <property type="entry name" value="2-PHOSPHO-L-LACTATE TRANSFERASE"/>
    <property type="match status" value="1"/>
</dbReference>
<comment type="cofactor">
    <cofactor evidence="3">
        <name>Mg(2+)</name>
        <dbReference type="ChEBI" id="CHEBI:18420"/>
    </cofactor>
</comment>
<dbReference type="SUPFAM" id="SSF142338">
    <property type="entry name" value="CofD-like"/>
    <property type="match status" value="1"/>
</dbReference>
<evidence type="ECO:0000256" key="3">
    <source>
        <dbReference type="HAMAP-Rule" id="MF_01257"/>
    </source>
</evidence>
<comment type="catalytic activity">
    <reaction evidence="3">
        <text>(2S)-lactyl-2-diphospho-5'-guanosine + 7,8-didemethyl-8-hydroxy-5-deazariboflavin = oxidized coenzyme F420-0 + GMP + H(+)</text>
        <dbReference type="Rhea" id="RHEA:63444"/>
        <dbReference type="ChEBI" id="CHEBI:15378"/>
        <dbReference type="ChEBI" id="CHEBI:58115"/>
        <dbReference type="ChEBI" id="CHEBI:59435"/>
        <dbReference type="ChEBI" id="CHEBI:59904"/>
        <dbReference type="ChEBI" id="CHEBI:59907"/>
        <dbReference type="EC" id="2.7.8.28"/>
    </reaction>
</comment>
<protein>
    <recommendedName>
        <fullName evidence="3">2-phospho-L-lactate transferase</fullName>
        <ecNumber evidence="3">2.7.8.28</ecNumber>
    </recommendedName>
    <alternativeName>
        <fullName evidence="3">EPPG:FO PEP transferase</fullName>
    </alternativeName>
</protein>
<dbReference type="UniPathway" id="UPA00071"/>
<keyword evidence="2 3" id="KW-0460">Magnesium</keyword>
<dbReference type="EC" id="2.7.8.28" evidence="3"/>
<dbReference type="CDD" id="cd07186">
    <property type="entry name" value="CofD_like"/>
    <property type="match status" value="1"/>
</dbReference>
<dbReference type="HAMAP" id="MF_01257">
    <property type="entry name" value="CofD"/>
    <property type="match status" value="1"/>
</dbReference>
<dbReference type="InterPro" id="IPR010115">
    <property type="entry name" value="FbiA/CofD"/>
</dbReference>
<comment type="function">
    <text evidence="3">Catalyzes the transfer of the 2-phospholactate moiety from (2S)-lactyl-2-diphospho-5'-guanosine to 7,8-didemethyl-8-hydroxy-5-deazariboflavin (FO) with the formation of oxidized coenzyme F420-0 and GMP.</text>
</comment>
<feature type="binding site" evidence="3">
    <location>
        <position position="49"/>
    </location>
    <ligand>
        <name>7,8-didemethyl-8-hydroxy-5-deazariboflavin</name>
        <dbReference type="ChEBI" id="CHEBI:59904"/>
    </ligand>
</feature>
<dbReference type="KEGG" id="mrtj:KHC33_16865"/>
<sequence length="299" mass="32913">MITFLSGGTGTPKLLQGARRVLKDTDISVIVNTGEDIWYQGGHISPDVDTVMYLFSGMLNTTTWWGVNGDTFITHEIIRKVLSDAYMSIGDRDRAVHIIRAELLERGMTLTQVTKELCCHFGITGTILPMSDSAFTTYVRTEEGEIHFQEYWVKNRGKTPILSVVHKPEKQPSATDEVLKAIRNAEAIVIGPSNPVTSILPILSCTGVREELARKKVIAISPFIGDSPVSGPAKELMQSIGYQVDSGGVRTLYGELIQIFIQDTRDTVSVPGSIRHDTLMKSPEIAEDLMKMILSLCSG</sequence>
<comment type="similarity">
    <text evidence="3">Belongs to the CofD family.</text>
</comment>
<dbReference type="Pfam" id="PF01933">
    <property type="entry name" value="CofD"/>
    <property type="match status" value="1"/>
</dbReference>
<keyword evidence="5" id="KW-1185">Reference proteome</keyword>
<evidence type="ECO:0000256" key="2">
    <source>
        <dbReference type="ARBA" id="ARBA00022842"/>
    </source>
</evidence>
<dbReference type="NCBIfam" id="TIGR01819">
    <property type="entry name" value="F420_cofD"/>
    <property type="match status" value="1"/>
</dbReference>
<dbReference type="RefSeq" id="WP_214419744.1">
    <property type="nucleotide sequence ID" value="NZ_CP075546.1"/>
</dbReference>
<dbReference type="InterPro" id="IPR038136">
    <property type="entry name" value="CofD-like_dom_sf"/>
</dbReference>
<dbReference type="EMBL" id="CP075546">
    <property type="protein sequence ID" value="QVV88941.1"/>
    <property type="molecule type" value="Genomic_DNA"/>
</dbReference>
<gene>
    <name evidence="3" type="primary">cofD</name>
    <name evidence="4" type="ORF">KHC33_16865</name>
</gene>
<evidence type="ECO:0000313" key="5">
    <source>
        <dbReference type="Proteomes" id="UP000680656"/>
    </source>
</evidence>
<proteinExistence type="inferred from homology"/>
<dbReference type="AlphaFoldDB" id="A0A8E7B237"/>
<evidence type="ECO:0000256" key="1">
    <source>
        <dbReference type="ARBA" id="ARBA00022679"/>
    </source>
</evidence>
<dbReference type="Gene3D" id="3.40.50.10680">
    <property type="entry name" value="CofD-like domains"/>
    <property type="match status" value="1"/>
</dbReference>
<dbReference type="GeneID" id="65098891"/>
<dbReference type="Gene3D" id="1.10.8.240">
    <property type="entry name" value="CofD-like domain"/>
    <property type="match status" value="1"/>
</dbReference>